<name>A0A4Y7K4Q7_PAPSO</name>
<evidence type="ECO:0000313" key="2">
    <source>
        <dbReference type="EMBL" id="RZC67322.1"/>
    </source>
</evidence>
<keyword evidence="3" id="KW-1185">Reference proteome</keyword>
<feature type="region of interest" description="Disordered" evidence="1">
    <location>
        <begin position="1"/>
        <end position="51"/>
    </location>
</feature>
<accession>A0A4Y7K4Q7</accession>
<dbReference type="AlphaFoldDB" id="A0A4Y7K4Q7"/>
<sequence length="112" mass="12605">MEEGDNPMYTLNSRKDVTGRSNPCLETLAAPSSDRRNLSDSNIAEPTPSGYRRRRYSSLAELVEDFERDRIAGSSFRRSTGVFGEIHLCGKSCSKSAIWTPEDTCYTDRRFG</sequence>
<dbReference type="EMBL" id="CM010720">
    <property type="protein sequence ID" value="RZC67322.1"/>
    <property type="molecule type" value="Genomic_DNA"/>
</dbReference>
<dbReference type="Gramene" id="RZC67322">
    <property type="protein sequence ID" value="RZC67322"/>
    <property type="gene ID" value="C5167_011008"/>
</dbReference>
<proteinExistence type="predicted"/>
<gene>
    <name evidence="2" type="ORF">C5167_011008</name>
</gene>
<evidence type="ECO:0000256" key="1">
    <source>
        <dbReference type="SAM" id="MobiDB-lite"/>
    </source>
</evidence>
<reference evidence="2 3" key="1">
    <citation type="journal article" date="2018" name="Science">
        <title>The opium poppy genome and morphinan production.</title>
        <authorList>
            <person name="Guo L."/>
            <person name="Winzer T."/>
            <person name="Yang X."/>
            <person name="Li Y."/>
            <person name="Ning Z."/>
            <person name="He Z."/>
            <person name="Teodor R."/>
            <person name="Lu Y."/>
            <person name="Bowser T.A."/>
            <person name="Graham I.A."/>
            <person name="Ye K."/>
        </authorList>
    </citation>
    <scope>NUCLEOTIDE SEQUENCE [LARGE SCALE GENOMIC DNA]</scope>
    <source>
        <strain evidence="3">cv. HN1</strain>
        <tissue evidence="2">Leaves</tissue>
    </source>
</reference>
<evidence type="ECO:0000313" key="3">
    <source>
        <dbReference type="Proteomes" id="UP000316621"/>
    </source>
</evidence>
<protein>
    <submittedName>
        <fullName evidence="2">Uncharacterized protein</fullName>
    </submittedName>
</protein>
<organism evidence="2 3">
    <name type="scientific">Papaver somniferum</name>
    <name type="common">Opium poppy</name>
    <dbReference type="NCBI Taxonomy" id="3469"/>
    <lineage>
        <taxon>Eukaryota</taxon>
        <taxon>Viridiplantae</taxon>
        <taxon>Streptophyta</taxon>
        <taxon>Embryophyta</taxon>
        <taxon>Tracheophyta</taxon>
        <taxon>Spermatophyta</taxon>
        <taxon>Magnoliopsida</taxon>
        <taxon>Ranunculales</taxon>
        <taxon>Papaveraceae</taxon>
        <taxon>Papaveroideae</taxon>
        <taxon>Papaver</taxon>
    </lineage>
</organism>
<dbReference type="Proteomes" id="UP000316621">
    <property type="component" value="Chromosome 6"/>
</dbReference>